<dbReference type="Pfam" id="PF00271">
    <property type="entry name" value="Helicase_C"/>
    <property type="match status" value="1"/>
</dbReference>
<dbReference type="Proteomes" id="UP000198797">
    <property type="component" value="Unassembled WGS sequence"/>
</dbReference>
<evidence type="ECO:0000259" key="4">
    <source>
        <dbReference type="PROSITE" id="PS51194"/>
    </source>
</evidence>
<dbReference type="PANTHER" id="PTHR45766:SF6">
    <property type="entry name" value="SWI_SNF-RELATED MATRIX-ASSOCIATED ACTIN-DEPENDENT REGULATOR OF CHROMATIN SUBFAMILY A-LIKE PROTEIN 1"/>
    <property type="match status" value="1"/>
</dbReference>
<dbReference type="RefSeq" id="WP_091250869.1">
    <property type="nucleotide sequence ID" value="NZ_FMCU01000015.1"/>
</dbReference>
<name>A0A1C5AA74_9ACTN</name>
<dbReference type="InterPro" id="IPR027417">
    <property type="entry name" value="P-loop_NTPase"/>
</dbReference>
<reference evidence="6" key="1">
    <citation type="submission" date="2016-06" db="EMBL/GenBank/DDBJ databases">
        <authorList>
            <person name="Varghese N."/>
            <person name="Submissions Spin"/>
        </authorList>
    </citation>
    <scope>NUCLEOTIDE SEQUENCE [LARGE SCALE GENOMIC DNA]</scope>
    <source>
        <strain evidence="6">DSM 44100</strain>
    </source>
</reference>
<dbReference type="EMBL" id="FMCU01000015">
    <property type="protein sequence ID" value="SCF42142.1"/>
    <property type="molecule type" value="Genomic_DNA"/>
</dbReference>
<dbReference type="Pfam" id="PF04851">
    <property type="entry name" value="ResIII"/>
    <property type="match status" value="1"/>
</dbReference>
<proteinExistence type="predicted"/>
<dbReference type="InterPro" id="IPR014001">
    <property type="entry name" value="Helicase_ATP-bd"/>
</dbReference>
<keyword evidence="1" id="KW-0378">Hydrolase</keyword>
<gene>
    <name evidence="5" type="ORF">GA0070216_11537</name>
</gene>
<sequence>MRITVRTAEQLLDFNRVIGNPQRATDQLEGAVAVHNILHRHRIAYLADEVGMGKTYVALGVVALLRHFAPDLRLLVVAPRENIQRKWQRELGVFTEHNVRLDDLRVRMPGGVPVRPLVHCADLVELLEETAVGPDRDFFVRLPSFSLPLRRDEQQRHRFRDRLRRQIPWLPDDIVDLRANADVLKDRFAQAINAALPFFDLVIVDEAHNLKHGWGRQASARNQVLATVLGRDRDDVDPRLAPTYGSRAGKVLLLSATPVDDDYRQLWNQLDLFGRAGSFVSLRDPDASEERKREVAGQILIRRVTSLRVNGRRLTKNLYRREWRQGGVEKHDEPIEITDDRQRLTMALVQKKVTELLGHERFGARFQVGMLASFESFLQTSKATPEADEETTGDTTSHFDGDEQVSDAAERQGIDVPMLDQLARDHLQRFGRELPHPKMDALVNTLASSWRDGRKALVFVRRKASVSELKRKLDDEYNDWLIRRLRERIDRRHHALLDAAVEEFHQQRMQRVPAAANDGGHDSEEDVGGEDTFFAWYFRGRGPDGIISGARIQERFRNLGSGLGTFFDDNHVMALLGASPGQVADALAAALGEERDKSERLLREYSRHYLSSAKQPTRGARFDAAQAAALELLAEIPGTHQPRAEVIWRELYLPKKQGGAVAAEAEPNLLETTTFFTELRRRASLRAALWPAPASADLTAQVREQHVRAQLLSAAARLGHVFLDLYAVVTDHLPSLNPAQGTEPSDEIVTAWLDELQRQADTPPQTRGWSAYDELKSLADNHGLVLDTTLPELRRADLREASTLVGRLLTAQQPVAGMSGRVNRRLVQQFRLPGYPLVLICTDLLQEGEDLHTFCSRIYHYGLAWTPSAIEQRVGRIDRVRSETERRLTVPRDQVDGEDLLQVHYPHLADTIERLQARRVLHRMNDFLRLMHQGLALPAPGDSRLDVAREVHADGGMPPVPAELLTTSFPVRDEHLGGRDRPLAVDDSRVRRQLDRFAALSRGDLPGASIEWERGQRDPASLLGSTLLADGRKQPFSLQLEREGHALVVRCVSPIGRVERDEQWRELREWSASCQIRIGAVRARRGTYDITVEEDVLLTDRRSDHIRVAALIRRVTGLVDDVERPHLPERDRPLTDFRPELERVGRHAR</sequence>
<dbReference type="Gene3D" id="3.40.50.300">
    <property type="entry name" value="P-loop containing nucleotide triphosphate hydrolases"/>
    <property type="match status" value="1"/>
</dbReference>
<organism evidence="5 6">
    <name type="scientific">Micromonospora matsumotoense</name>
    <dbReference type="NCBI Taxonomy" id="121616"/>
    <lineage>
        <taxon>Bacteria</taxon>
        <taxon>Bacillati</taxon>
        <taxon>Actinomycetota</taxon>
        <taxon>Actinomycetes</taxon>
        <taxon>Micromonosporales</taxon>
        <taxon>Micromonosporaceae</taxon>
        <taxon>Micromonospora</taxon>
    </lineage>
</organism>
<evidence type="ECO:0000256" key="2">
    <source>
        <dbReference type="SAM" id="MobiDB-lite"/>
    </source>
</evidence>
<dbReference type="PROSITE" id="PS51192">
    <property type="entry name" value="HELICASE_ATP_BIND_1"/>
    <property type="match status" value="1"/>
</dbReference>
<dbReference type="InterPro" id="IPR038718">
    <property type="entry name" value="SNF2-like_sf"/>
</dbReference>
<dbReference type="SMART" id="SM00490">
    <property type="entry name" value="HELICc"/>
    <property type="match status" value="1"/>
</dbReference>
<dbReference type="PROSITE" id="PS51194">
    <property type="entry name" value="HELICASE_CTER"/>
    <property type="match status" value="1"/>
</dbReference>
<dbReference type="GO" id="GO:0003677">
    <property type="term" value="F:DNA binding"/>
    <property type="evidence" value="ECO:0007669"/>
    <property type="project" value="InterPro"/>
</dbReference>
<dbReference type="GO" id="GO:0005524">
    <property type="term" value="F:ATP binding"/>
    <property type="evidence" value="ECO:0007669"/>
    <property type="project" value="InterPro"/>
</dbReference>
<accession>A0A1C5AA74</accession>
<dbReference type="STRING" id="121616.GA0070216_11537"/>
<dbReference type="GO" id="GO:0016787">
    <property type="term" value="F:hydrolase activity"/>
    <property type="evidence" value="ECO:0007669"/>
    <property type="project" value="UniProtKB-KW"/>
</dbReference>
<evidence type="ECO:0000313" key="5">
    <source>
        <dbReference type="EMBL" id="SCF42142.1"/>
    </source>
</evidence>
<dbReference type="SMART" id="SM00487">
    <property type="entry name" value="DEXDc"/>
    <property type="match status" value="1"/>
</dbReference>
<dbReference type="InterPro" id="IPR001650">
    <property type="entry name" value="Helicase_C-like"/>
</dbReference>
<dbReference type="InterPro" id="IPR006935">
    <property type="entry name" value="Helicase/UvrB_N"/>
</dbReference>
<feature type="region of interest" description="Disordered" evidence="2">
    <location>
        <begin position="381"/>
        <end position="406"/>
    </location>
</feature>
<dbReference type="AlphaFoldDB" id="A0A1C5AA74"/>
<dbReference type="SUPFAM" id="SSF52540">
    <property type="entry name" value="P-loop containing nucleoside triphosphate hydrolases"/>
    <property type="match status" value="2"/>
</dbReference>
<evidence type="ECO:0000259" key="3">
    <source>
        <dbReference type="PROSITE" id="PS51192"/>
    </source>
</evidence>
<keyword evidence="6" id="KW-1185">Reference proteome</keyword>
<feature type="domain" description="Helicase ATP-binding" evidence="3">
    <location>
        <begin position="35"/>
        <end position="276"/>
    </location>
</feature>
<protein>
    <submittedName>
        <fullName evidence="5">Type III restriction enzyme, res subunit</fullName>
    </submittedName>
</protein>
<dbReference type="PANTHER" id="PTHR45766">
    <property type="entry name" value="DNA ANNEALING HELICASE AND ENDONUCLEASE ZRANB3 FAMILY MEMBER"/>
    <property type="match status" value="1"/>
</dbReference>
<evidence type="ECO:0000256" key="1">
    <source>
        <dbReference type="ARBA" id="ARBA00022801"/>
    </source>
</evidence>
<dbReference type="OrthoDB" id="9814088at2"/>
<feature type="domain" description="Helicase C-terminal" evidence="4">
    <location>
        <begin position="774"/>
        <end position="936"/>
    </location>
</feature>
<dbReference type="Gene3D" id="3.40.50.10810">
    <property type="entry name" value="Tandem AAA-ATPase domain"/>
    <property type="match status" value="2"/>
</dbReference>
<evidence type="ECO:0000313" key="6">
    <source>
        <dbReference type="Proteomes" id="UP000198797"/>
    </source>
</evidence>